<proteinExistence type="inferred from homology"/>
<evidence type="ECO:0000256" key="8">
    <source>
        <dbReference type="ARBA" id="ARBA00046280"/>
    </source>
</evidence>
<evidence type="ECO:0000256" key="2">
    <source>
        <dbReference type="ARBA" id="ARBA00022448"/>
    </source>
</evidence>
<evidence type="ECO:0000256" key="3">
    <source>
        <dbReference type="ARBA" id="ARBA00022692"/>
    </source>
</evidence>
<keyword evidence="2" id="KW-0813">Transport</keyword>
<keyword evidence="5 10" id="KW-1133">Transmembrane helix</keyword>
<feature type="transmembrane region" description="Helical" evidence="10">
    <location>
        <begin position="231"/>
        <end position="255"/>
    </location>
</feature>
<evidence type="ECO:0000313" key="14">
    <source>
        <dbReference type="Proteomes" id="UP001164286"/>
    </source>
</evidence>
<dbReference type="Proteomes" id="UP001164286">
    <property type="component" value="Unassembled WGS sequence"/>
</dbReference>
<dbReference type="GeneID" id="77725246"/>
<sequence length="260" mass="28958">MSLIHTLVARGTTVLAEYAGRGAAELKPGTSRCQQALQCFRSACRTSNGEHEVITECCSHWRSVLTAAAAQIAILGKIPPNDSKLTYVWQDRLIHYVSSAGVIYLVMADDSVGRRMPFAFLAEVERRFTNMFSPDEIVSASSHSLGDFEAELSKLMHQYTTAPPADPLKQARSDLDNVKDIMVQNIDSILQRGERLDLLVDKTDTLAGQAYAFRRGARNVRRQQWWRNTRIMVLTGVVGVIILYLFIAQFCGLSLSSCRS</sequence>
<dbReference type="GO" id="GO:0012505">
    <property type="term" value="C:endomembrane system"/>
    <property type="evidence" value="ECO:0007669"/>
    <property type="project" value="UniProtKB-SubCell"/>
</dbReference>
<dbReference type="PANTHER" id="PTHR21136">
    <property type="entry name" value="SNARE PROTEINS"/>
    <property type="match status" value="1"/>
</dbReference>
<dbReference type="PRINTS" id="PR00219">
    <property type="entry name" value="SYNAPTOBREVN"/>
</dbReference>
<dbReference type="SMART" id="SM01270">
    <property type="entry name" value="Longin"/>
    <property type="match status" value="1"/>
</dbReference>
<dbReference type="InterPro" id="IPR042855">
    <property type="entry name" value="V_SNARE_CC"/>
</dbReference>
<dbReference type="SUPFAM" id="SSF64356">
    <property type="entry name" value="SNARE-like"/>
    <property type="match status" value="1"/>
</dbReference>
<evidence type="ECO:0000313" key="13">
    <source>
        <dbReference type="EMBL" id="KAI9639499.1"/>
    </source>
</evidence>
<dbReference type="GO" id="GO:0015031">
    <property type="term" value="P:protein transport"/>
    <property type="evidence" value="ECO:0007669"/>
    <property type="project" value="UniProtKB-KW"/>
</dbReference>
<dbReference type="EMBL" id="JAKWFO010000001">
    <property type="protein sequence ID" value="KAI9639499.1"/>
    <property type="molecule type" value="Genomic_DNA"/>
</dbReference>
<protein>
    <recommendedName>
        <fullName evidence="7">Synaptobrevin homolog YKT6</fullName>
    </recommendedName>
</protein>
<dbReference type="PROSITE" id="PS50892">
    <property type="entry name" value="V_SNARE"/>
    <property type="match status" value="1"/>
</dbReference>
<keyword evidence="14" id="KW-1185">Reference proteome</keyword>
<evidence type="ECO:0000256" key="7">
    <source>
        <dbReference type="ARBA" id="ARBA00026133"/>
    </source>
</evidence>
<comment type="similarity">
    <text evidence="1">Belongs to the synaptobrevin family.</text>
</comment>
<feature type="domain" description="V-SNARE coiled-coil homology" evidence="12">
    <location>
        <begin position="167"/>
        <end position="227"/>
    </location>
</feature>
<gene>
    <name evidence="13" type="ORF">MKK02DRAFT_19136</name>
</gene>
<dbReference type="InterPro" id="IPR051097">
    <property type="entry name" value="Synaptobrevin-like_transport"/>
</dbReference>
<comment type="subcellular location">
    <subcellularLocation>
        <location evidence="8">Endomembrane system</location>
        <topology evidence="8">Single-pass type IV membrane protein</topology>
    </subcellularLocation>
</comment>
<dbReference type="PANTHER" id="PTHR21136:SF168">
    <property type="entry name" value="VESICLE-ASSOCIATED MEMBRANE PROTEIN 9"/>
    <property type="match status" value="1"/>
</dbReference>
<evidence type="ECO:0000256" key="1">
    <source>
        <dbReference type="ARBA" id="ARBA00008025"/>
    </source>
</evidence>
<organism evidence="13 14">
    <name type="scientific">Dioszegia hungarica</name>
    <dbReference type="NCBI Taxonomy" id="4972"/>
    <lineage>
        <taxon>Eukaryota</taxon>
        <taxon>Fungi</taxon>
        <taxon>Dikarya</taxon>
        <taxon>Basidiomycota</taxon>
        <taxon>Agaricomycotina</taxon>
        <taxon>Tremellomycetes</taxon>
        <taxon>Tremellales</taxon>
        <taxon>Bulleribasidiaceae</taxon>
        <taxon>Dioszegia</taxon>
    </lineage>
</organism>
<dbReference type="CDD" id="cd15843">
    <property type="entry name" value="R-SNARE"/>
    <property type="match status" value="1"/>
</dbReference>
<dbReference type="CDD" id="cd14824">
    <property type="entry name" value="Longin"/>
    <property type="match status" value="1"/>
</dbReference>
<evidence type="ECO:0000256" key="5">
    <source>
        <dbReference type="ARBA" id="ARBA00022989"/>
    </source>
</evidence>
<dbReference type="AlphaFoldDB" id="A0AA38HHE3"/>
<dbReference type="GO" id="GO:0016192">
    <property type="term" value="P:vesicle-mediated transport"/>
    <property type="evidence" value="ECO:0007669"/>
    <property type="project" value="InterPro"/>
</dbReference>
<evidence type="ECO:0000256" key="9">
    <source>
        <dbReference type="PROSITE-ProRule" id="PRU00290"/>
    </source>
</evidence>
<dbReference type="Pfam" id="PF00957">
    <property type="entry name" value="Synaptobrevin"/>
    <property type="match status" value="1"/>
</dbReference>
<name>A0AA38HHE3_9TREE</name>
<dbReference type="InterPro" id="IPR010908">
    <property type="entry name" value="Longin_dom"/>
</dbReference>
<comment type="caution">
    <text evidence="13">The sequence shown here is derived from an EMBL/GenBank/DDBJ whole genome shotgun (WGS) entry which is preliminary data.</text>
</comment>
<accession>A0AA38HHE3</accession>
<dbReference type="Gene3D" id="1.20.5.110">
    <property type="match status" value="1"/>
</dbReference>
<dbReference type="RefSeq" id="XP_052949276.1">
    <property type="nucleotide sequence ID" value="XM_053086045.1"/>
</dbReference>
<keyword evidence="4" id="KW-0653">Protein transport</keyword>
<evidence type="ECO:0000256" key="4">
    <source>
        <dbReference type="ARBA" id="ARBA00022927"/>
    </source>
</evidence>
<evidence type="ECO:0000256" key="6">
    <source>
        <dbReference type="ARBA" id="ARBA00023136"/>
    </source>
</evidence>
<evidence type="ECO:0000256" key="10">
    <source>
        <dbReference type="SAM" id="Phobius"/>
    </source>
</evidence>
<dbReference type="SUPFAM" id="SSF58038">
    <property type="entry name" value="SNARE fusion complex"/>
    <property type="match status" value="1"/>
</dbReference>
<reference evidence="13" key="1">
    <citation type="journal article" date="2022" name="G3 (Bethesda)">
        <title>High quality genome of the basidiomycete yeast Dioszegia hungarica PDD-24b-2 isolated from cloud water.</title>
        <authorList>
            <person name="Jarrige D."/>
            <person name="Haridas S."/>
            <person name="Bleykasten-Grosshans C."/>
            <person name="Joly M."/>
            <person name="Nadalig T."/>
            <person name="Sancelme M."/>
            <person name="Vuilleumier S."/>
            <person name="Grigoriev I.V."/>
            <person name="Amato P."/>
            <person name="Bringel F."/>
        </authorList>
    </citation>
    <scope>NUCLEOTIDE SEQUENCE</scope>
    <source>
        <strain evidence="13">PDD-24b-2</strain>
    </source>
</reference>
<evidence type="ECO:0000259" key="12">
    <source>
        <dbReference type="PROSITE" id="PS50892"/>
    </source>
</evidence>
<keyword evidence="6 10" id="KW-0472">Membrane</keyword>
<dbReference type="InterPro" id="IPR001388">
    <property type="entry name" value="Synaptobrevin-like"/>
</dbReference>
<keyword evidence="3 10" id="KW-0812">Transmembrane</keyword>
<dbReference type="PROSITE" id="PS00417">
    <property type="entry name" value="SYNAPTOBREVIN"/>
    <property type="match status" value="1"/>
</dbReference>
<keyword evidence="9" id="KW-0175">Coiled coil</keyword>
<feature type="domain" description="Longin" evidence="11">
    <location>
        <begin position="7"/>
        <end position="156"/>
    </location>
</feature>
<dbReference type="PROSITE" id="PS50859">
    <property type="entry name" value="LONGIN"/>
    <property type="match status" value="1"/>
</dbReference>
<evidence type="ECO:0000259" key="11">
    <source>
        <dbReference type="PROSITE" id="PS50859"/>
    </source>
</evidence>
<dbReference type="FunFam" id="1.20.5.110:FF:000004">
    <property type="entry name" value="Vesicle-associated membrane protein 7"/>
    <property type="match status" value="1"/>
</dbReference>
<dbReference type="GO" id="GO:0005737">
    <property type="term" value="C:cytoplasm"/>
    <property type="evidence" value="ECO:0007669"/>
    <property type="project" value="UniProtKB-ARBA"/>
</dbReference>
<dbReference type="GO" id="GO:0016020">
    <property type="term" value="C:membrane"/>
    <property type="evidence" value="ECO:0007669"/>
    <property type="project" value="InterPro"/>
</dbReference>
<dbReference type="InterPro" id="IPR011012">
    <property type="entry name" value="Longin-like_dom_sf"/>
</dbReference>
<dbReference type="Gene3D" id="3.30.450.50">
    <property type="entry name" value="Longin domain"/>
    <property type="match status" value="1"/>
</dbReference>
<dbReference type="Pfam" id="PF13774">
    <property type="entry name" value="Longin"/>
    <property type="match status" value="1"/>
</dbReference>